<dbReference type="CDD" id="cd00165">
    <property type="entry name" value="S4"/>
    <property type="match status" value="1"/>
</dbReference>
<comment type="similarity">
    <text evidence="1 4">Belongs to the pseudouridine synthase RsuA family.</text>
</comment>
<dbReference type="FunFam" id="3.10.290.10:FF:000003">
    <property type="entry name" value="Pseudouridine synthase"/>
    <property type="match status" value="1"/>
</dbReference>
<reference evidence="7" key="1">
    <citation type="submission" date="2016-10" db="EMBL/GenBank/DDBJ databases">
        <authorList>
            <person name="Varghese N."/>
            <person name="Submissions S."/>
        </authorList>
    </citation>
    <scope>NUCLEOTIDE SEQUENCE [LARGE SCALE GENOMIC DNA]</scope>
    <source>
        <strain evidence="7">P18</strain>
    </source>
</reference>
<dbReference type="InterPro" id="IPR036986">
    <property type="entry name" value="S4_RNA-bd_sf"/>
</dbReference>
<keyword evidence="3" id="KW-0694">RNA-binding</keyword>
<evidence type="ECO:0000256" key="2">
    <source>
        <dbReference type="ARBA" id="ARBA00023235"/>
    </source>
</evidence>
<dbReference type="PROSITE" id="PS01149">
    <property type="entry name" value="PSI_RSU"/>
    <property type="match status" value="1"/>
</dbReference>
<dbReference type="InterPro" id="IPR020094">
    <property type="entry name" value="TruA/RsuA/RluB/E/F_N"/>
</dbReference>
<evidence type="ECO:0000313" key="7">
    <source>
        <dbReference type="Proteomes" id="UP000182624"/>
    </source>
</evidence>
<sequence>MTNICSTFKLLLWLGIFMRLNKYIASCGVCSRREADKLIDEGRVTINGEKAVFGIDVTNNDIVFVDGKKIELQDEKIVIAYYKPVGVTCTEKDKYAEKTVIEDIGFDKRVTYAGRLDKDSEGLLLMSNDGELINAMMKGSMKHEKEYEVTVDIDVTGDFLKAMSLGMYLEEIDRRTRPCEVKKTGKRSFNIILTQGLNRQIRRMCAALGANVVKLKRIRVMSVKLKDYDLRPGKYVVLSEQVVKKLYKDAGIAR</sequence>
<dbReference type="Proteomes" id="UP000182624">
    <property type="component" value="Unassembled WGS sequence"/>
</dbReference>
<evidence type="ECO:0000256" key="3">
    <source>
        <dbReference type="PROSITE-ProRule" id="PRU00182"/>
    </source>
</evidence>
<dbReference type="InterPro" id="IPR002942">
    <property type="entry name" value="S4_RNA-bd"/>
</dbReference>
<gene>
    <name evidence="6" type="ORF">SAMN04487928_102189</name>
</gene>
<dbReference type="PANTHER" id="PTHR47683">
    <property type="entry name" value="PSEUDOURIDINE SYNTHASE FAMILY PROTEIN-RELATED"/>
    <property type="match status" value="1"/>
</dbReference>
<dbReference type="InterPro" id="IPR006145">
    <property type="entry name" value="PsdUridine_synth_RsuA/RluA"/>
</dbReference>
<evidence type="ECO:0000256" key="1">
    <source>
        <dbReference type="ARBA" id="ARBA00008348"/>
    </source>
</evidence>
<dbReference type="Pfam" id="PF01479">
    <property type="entry name" value="S4"/>
    <property type="match status" value="1"/>
</dbReference>
<dbReference type="GO" id="GO:0000455">
    <property type="term" value="P:enzyme-directed rRNA pseudouridine synthesis"/>
    <property type="evidence" value="ECO:0007669"/>
    <property type="project" value="UniProtKB-ARBA"/>
</dbReference>
<dbReference type="GO" id="GO:0120159">
    <property type="term" value="F:rRNA pseudouridine synthase activity"/>
    <property type="evidence" value="ECO:0007669"/>
    <property type="project" value="UniProtKB-ARBA"/>
</dbReference>
<dbReference type="Pfam" id="PF00849">
    <property type="entry name" value="PseudoU_synth_2"/>
    <property type="match status" value="1"/>
</dbReference>
<protein>
    <recommendedName>
        <fullName evidence="4">Pseudouridine synthase</fullName>
        <ecNumber evidence="4">5.4.99.-</ecNumber>
    </recommendedName>
</protein>
<dbReference type="SUPFAM" id="SSF55120">
    <property type="entry name" value="Pseudouridine synthase"/>
    <property type="match status" value="1"/>
</dbReference>
<dbReference type="Gene3D" id="3.10.290.10">
    <property type="entry name" value="RNA-binding S4 domain"/>
    <property type="match status" value="1"/>
</dbReference>
<dbReference type="EMBL" id="FOXO01000002">
    <property type="protein sequence ID" value="SFP47092.1"/>
    <property type="molecule type" value="Genomic_DNA"/>
</dbReference>
<dbReference type="NCBIfam" id="TIGR00093">
    <property type="entry name" value="pseudouridine synthase"/>
    <property type="match status" value="1"/>
</dbReference>
<feature type="domain" description="RNA-binding S4" evidence="5">
    <location>
        <begin position="18"/>
        <end position="76"/>
    </location>
</feature>
<dbReference type="InterPro" id="IPR018496">
    <property type="entry name" value="PsdUridine_synth_RsuA/RluB_CS"/>
</dbReference>
<dbReference type="SMART" id="SM00363">
    <property type="entry name" value="S4"/>
    <property type="match status" value="1"/>
</dbReference>
<evidence type="ECO:0000313" key="6">
    <source>
        <dbReference type="EMBL" id="SFP47092.1"/>
    </source>
</evidence>
<keyword evidence="2 4" id="KW-0413">Isomerase</keyword>
<dbReference type="InterPro" id="IPR000748">
    <property type="entry name" value="PsdUridine_synth_RsuA/RluB/E/F"/>
</dbReference>
<dbReference type="Gene3D" id="3.30.70.580">
    <property type="entry name" value="Pseudouridine synthase I, catalytic domain, N-terminal subdomain"/>
    <property type="match status" value="1"/>
</dbReference>
<evidence type="ECO:0000256" key="4">
    <source>
        <dbReference type="RuleBase" id="RU003887"/>
    </source>
</evidence>
<dbReference type="Gene3D" id="3.30.70.1560">
    <property type="entry name" value="Alpha-L RNA-binding motif"/>
    <property type="match status" value="1"/>
</dbReference>
<dbReference type="AlphaFoldDB" id="A0A1I5QLK2"/>
<dbReference type="InterPro" id="IPR042092">
    <property type="entry name" value="PsdUridine_s_RsuA/RluB/E/F_cat"/>
</dbReference>
<accession>A0A1I5QLK2</accession>
<dbReference type="SUPFAM" id="SSF55174">
    <property type="entry name" value="Alpha-L RNA-binding motif"/>
    <property type="match status" value="1"/>
</dbReference>
<dbReference type="GO" id="GO:0003723">
    <property type="term" value="F:RNA binding"/>
    <property type="evidence" value="ECO:0007669"/>
    <property type="project" value="UniProtKB-KW"/>
</dbReference>
<dbReference type="EC" id="5.4.99.-" evidence="4"/>
<dbReference type="PANTHER" id="PTHR47683:SF2">
    <property type="entry name" value="RNA-BINDING S4 DOMAIN-CONTAINING PROTEIN"/>
    <property type="match status" value="1"/>
</dbReference>
<proteinExistence type="inferred from homology"/>
<keyword evidence="7" id="KW-1185">Reference proteome</keyword>
<dbReference type="PROSITE" id="PS50889">
    <property type="entry name" value="S4"/>
    <property type="match status" value="1"/>
</dbReference>
<dbReference type="InterPro" id="IPR050343">
    <property type="entry name" value="RsuA_PseudoU_synthase"/>
</dbReference>
<evidence type="ECO:0000259" key="5">
    <source>
        <dbReference type="SMART" id="SM00363"/>
    </source>
</evidence>
<name>A0A1I5QLK2_9FIRM</name>
<organism evidence="6 7">
    <name type="scientific">Butyrivibrio proteoclasticus</name>
    <dbReference type="NCBI Taxonomy" id="43305"/>
    <lineage>
        <taxon>Bacteria</taxon>
        <taxon>Bacillati</taxon>
        <taxon>Bacillota</taxon>
        <taxon>Clostridia</taxon>
        <taxon>Lachnospirales</taxon>
        <taxon>Lachnospiraceae</taxon>
        <taxon>Butyrivibrio</taxon>
    </lineage>
</organism>
<dbReference type="InterPro" id="IPR020103">
    <property type="entry name" value="PsdUridine_synth_cat_dom_sf"/>
</dbReference>